<keyword evidence="7" id="KW-1185">Reference proteome</keyword>
<dbReference type="OrthoDB" id="9765222at2"/>
<organism evidence="6 7">
    <name type="scientific">Sphingomonas panacis</name>
    <dbReference type="NCBI Taxonomy" id="1560345"/>
    <lineage>
        <taxon>Bacteria</taxon>
        <taxon>Pseudomonadati</taxon>
        <taxon>Pseudomonadota</taxon>
        <taxon>Alphaproteobacteria</taxon>
        <taxon>Sphingomonadales</taxon>
        <taxon>Sphingomonadaceae</taxon>
        <taxon>Sphingomonas</taxon>
    </lineage>
</organism>
<name>A0A1B3ZGV9_9SPHN</name>
<evidence type="ECO:0000256" key="4">
    <source>
        <dbReference type="SAM" id="MobiDB-lite"/>
    </source>
</evidence>
<proteinExistence type="predicted"/>
<evidence type="ECO:0000259" key="5">
    <source>
        <dbReference type="Pfam" id="PF13229"/>
    </source>
</evidence>
<dbReference type="AlphaFoldDB" id="A0A1B3ZGV9"/>
<evidence type="ECO:0000313" key="6">
    <source>
        <dbReference type="EMBL" id="AOH86669.1"/>
    </source>
</evidence>
<reference evidence="6 7" key="1">
    <citation type="submission" date="2016-01" db="EMBL/GenBank/DDBJ databases">
        <title>Complete genome and mega plasmid sequence of Sphingomonas panacis DCY99 elicits systemic resistance in rice to Xanthomonas oryzae.</title>
        <authorList>
            <person name="Kim Y.J."/>
            <person name="Yang D.C."/>
            <person name="Sing P."/>
        </authorList>
    </citation>
    <scope>NUCLEOTIDE SEQUENCE [LARGE SCALE GENOMIC DNA]</scope>
    <source>
        <strain evidence="6 7">DCY99</strain>
    </source>
</reference>
<feature type="domain" description="Right handed beta helix" evidence="5">
    <location>
        <begin position="325"/>
        <end position="457"/>
    </location>
</feature>
<dbReference type="PANTHER" id="PTHR40088">
    <property type="entry name" value="PECTATE LYASE (EUROFUNG)"/>
    <property type="match status" value="1"/>
</dbReference>
<dbReference type="InterPro" id="IPR012334">
    <property type="entry name" value="Pectin_lyas_fold"/>
</dbReference>
<dbReference type="Gene3D" id="2.160.20.10">
    <property type="entry name" value="Single-stranded right-handed beta-helix, Pectin lyase-like"/>
    <property type="match status" value="2"/>
</dbReference>
<dbReference type="InterPro" id="IPR011050">
    <property type="entry name" value="Pectin_lyase_fold/virulence"/>
</dbReference>
<keyword evidence="2" id="KW-0964">Secreted</keyword>
<dbReference type="InterPro" id="IPR039448">
    <property type="entry name" value="Beta_helix"/>
</dbReference>
<dbReference type="Proteomes" id="UP000094256">
    <property type="component" value="Chromosome"/>
</dbReference>
<dbReference type="KEGG" id="span:AWL63_09950"/>
<dbReference type="InterPro" id="IPR052052">
    <property type="entry name" value="Polysaccharide_Lyase_9"/>
</dbReference>
<dbReference type="SUPFAM" id="SSF51126">
    <property type="entry name" value="Pectin lyase-like"/>
    <property type="match status" value="1"/>
</dbReference>
<evidence type="ECO:0000256" key="1">
    <source>
        <dbReference type="ARBA" id="ARBA00004613"/>
    </source>
</evidence>
<gene>
    <name evidence="6" type="ORF">AWL63_09950</name>
</gene>
<dbReference type="STRING" id="1560345.AWL63_09950"/>
<dbReference type="GO" id="GO:0005576">
    <property type="term" value="C:extracellular region"/>
    <property type="evidence" value="ECO:0007669"/>
    <property type="project" value="UniProtKB-SubCell"/>
</dbReference>
<sequence length="680" mass="73278">MESAAWAGALAGLGAGAWDQAGAALGDESDARLPDGTQFPRWEQPLTFSRTYYVDNTAPHADDAGPGDAARPFRTIGRAAEILQPGERVVIAAGTYRECVRPARGGTGPAAMISYEAAPGATVHITGSEVLRDGWQQQTVTPGFPFPGSPVGPGVTVWRHDLTGALFPDAYNPFALPSIMGSWGWLDGATADLGPYLRRRGLVFVDGKPLEPMEQLRELALADLPPMSDFTRRATPQNGMPARRRGGPVMQEIGGTPTARFWADHAGTAVYVRLASGTPADHAIEVTTRQHAFIPAHSGIGFIRVKGITFRHVGNAYPFPQYGMVSLAGGDHWILEDNVFEWANGIGLAIGSDGDSAGAPHSGTSIIVRRNTIRYCGVEGIGGMGTTDALIEDNLIEWCGWADAERGWEAAGAKFHRARNMLFRRNVIRHIRHANAAWWDVDNANCRVTRNVVADVLTVSAALHFEMTPARNMIDTNIIWDVRNAEPGTPGQRGCAGSGIFDNASSNLVIAQNLIGRCDNAGIFTIVRPDRGRPVADNNHVANNIFVKCKSAMVFLSTNNRSDGNVFVDMPKDFLGVLAEPQTVASAPDAWRRVRYGDLATWRDAHGWDRTSLMASAEIAFDPATLKLTVAAAVPLPRVRALDGFEGDIRGNATGPTRVAGPLADFRAKQTWTIDPRMKP</sequence>
<feature type="region of interest" description="Disordered" evidence="4">
    <location>
        <begin position="228"/>
        <end position="248"/>
    </location>
</feature>
<evidence type="ECO:0000313" key="7">
    <source>
        <dbReference type="Proteomes" id="UP000094256"/>
    </source>
</evidence>
<keyword evidence="3" id="KW-0732">Signal</keyword>
<evidence type="ECO:0000256" key="3">
    <source>
        <dbReference type="ARBA" id="ARBA00022729"/>
    </source>
</evidence>
<dbReference type="PANTHER" id="PTHR40088:SF2">
    <property type="entry name" value="SECRETED SUGAR HYDROLASE"/>
    <property type="match status" value="1"/>
</dbReference>
<accession>A0A1B3ZGV9</accession>
<comment type="subcellular location">
    <subcellularLocation>
        <location evidence="1">Secreted</location>
    </subcellularLocation>
</comment>
<dbReference type="GO" id="GO:0016837">
    <property type="term" value="F:carbon-oxygen lyase activity, acting on polysaccharides"/>
    <property type="evidence" value="ECO:0007669"/>
    <property type="project" value="TreeGrafter"/>
</dbReference>
<dbReference type="Pfam" id="PF13229">
    <property type="entry name" value="Beta_helix"/>
    <property type="match status" value="1"/>
</dbReference>
<protein>
    <submittedName>
        <fullName evidence="6">Transcriptional initiation protein Tat</fullName>
    </submittedName>
</protein>
<evidence type="ECO:0000256" key="2">
    <source>
        <dbReference type="ARBA" id="ARBA00022525"/>
    </source>
</evidence>
<dbReference type="EMBL" id="CP014168">
    <property type="protein sequence ID" value="AOH86669.1"/>
    <property type="molecule type" value="Genomic_DNA"/>
</dbReference>